<keyword evidence="5 15" id="KW-0812">Transmembrane</keyword>
<keyword evidence="10 15" id="KW-0472">Membrane</keyword>
<evidence type="ECO:0000256" key="6">
    <source>
        <dbReference type="ARBA" id="ARBA00022792"/>
    </source>
</evidence>
<feature type="transmembrane region" description="Helical" evidence="15">
    <location>
        <begin position="33"/>
        <end position="52"/>
    </location>
</feature>
<dbReference type="EC" id="2.7.8.41" evidence="13"/>
<dbReference type="GO" id="GO:0043337">
    <property type="term" value="F:cardiolipin synthase (CMP-forming)"/>
    <property type="evidence" value="ECO:0007669"/>
    <property type="project" value="UniProtKB-EC"/>
</dbReference>
<evidence type="ECO:0000313" key="16">
    <source>
        <dbReference type="Proteomes" id="UP000887578"/>
    </source>
</evidence>
<dbReference type="AlphaFoldDB" id="A0A914PA07"/>
<dbReference type="InterPro" id="IPR000462">
    <property type="entry name" value="CDP-OH_P_trans"/>
</dbReference>
<dbReference type="WBParaSite" id="PDA_v2.g11552.t1">
    <property type="protein sequence ID" value="PDA_v2.g11552.t1"/>
    <property type="gene ID" value="PDA_v2.g11552"/>
</dbReference>
<evidence type="ECO:0000256" key="9">
    <source>
        <dbReference type="ARBA" id="ARBA00023128"/>
    </source>
</evidence>
<feature type="transmembrane region" description="Helical" evidence="15">
    <location>
        <begin position="100"/>
        <end position="125"/>
    </location>
</feature>
<keyword evidence="16" id="KW-1185">Reference proteome</keyword>
<evidence type="ECO:0000256" key="7">
    <source>
        <dbReference type="ARBA" id="ARBA00022989"/>
    </source>
</evidence>
<keyword evidence="6" id="KW-0999">Mitochondrion inner membrane</keyword>
<evidence type="ECO:0000313" key="17">
    <source>
        <dbReference type="WBParaSite" id="PDA_v2.g11552.t1"/>
    </source>
</evidence>
<dbReference type="Pfam" id="PF01066">
    <property type="entry name" value="CDP-OH_P_transf"/>
    <property type="match status" value="1"/>
</dbReference>
<dbReference type="Proteomes" id="UP000887578">
    <property type="component" value="Unplaced"/>
</dbReference>
<dbReference type="GO" id="GO:0005743">
    <property type="term" value="C:mitochondrial inner membrane"/>
    <property type="evidence" value="ECO:0007669"/>
    <property type="project" value="UniProtKB-SubCell"/>
</dbReference>
<comment type="similarity">
    <text evidence="2">Belongs to the CDP-alcohol phosphatidyltransferase class-I family.</text>
</comment>
<keyword evidence="4" id="KW-0808">Transferase</keyword>
<evidence type="ECO:0000256" key="4">
    <source>
        <dbReference type="ARBA" id="ARBA00022679"/>
    </source>
</evidence>
<evidence type="ECO:0000256" key="8">
    <source>
        <dbReference type="ARBA" id="ARBA00023098"/>
    </source>
</evidence>
<keyword evidence="7 15" id="KW-1133">Transmembrane helix</keyword>
<comment type="catalytic activity">
    <reaction evidence="14">
        <text>a CDP-1,2-diacyl-sn-glycerol + a 1,2-diacyl-sn-glycero-3-phospho-(1'-sn-glycerol) = a cardiolipin + CMP + H(+)</text>
        <dbReference type="Rhea" id="RHEA:32931"/>
        <dbReference type="ChEBI" id="CHEBI:15378"/>
        <dbReference type="ChEBI" id="CHEBI:58332"/>
        <dbReference type="ChEBI" id="CHEBI:60377"/>
        <dbReference type="ChEBI" id="CHEBI:62237"/>
        <dbReference type="ChEBI" id="CHEBI:64716"/>
        <dbReference type="EC" id="2.7.8.41"/>
    </reaction>
</comment>
<keyword evidence="3" id="KW-0444">Lipid biosynthesis</keyword>
<feature type="transmembrane region" description="Helical" evidence="15">
    <location>
        <begin position="58"/>
        <end position="79"/>
    </location>
</feature>
<feature type="transmembrane region" description="Helical" evidence="15">
    <location>
        <begin position="194"/>
        <end position="214"/>
    </location>
</feature>
<dbReference type="InterPro" id="IPR043130">
    <property type="entry name" value="CDP-OH_PTrfase_TM_dom"/>
</dbReference>
<evidence type="ECO:0000256" key="14">
    <source>
        <dbReference type="ARBA" id="ARBA00047433"/>
    </source>
</evidence>
<protein>
    <recommendedName>
        <fullName evidence="13">cardiolipin synthase (CMP-forming)</fullName>
        <ecNumber evidence="13">2.7.8.41</ecNumber>
    </recommendedName>
</protein>
<evidence type="ECO:0000256" key="12">
    <source>
        <dbReference type="ARBA" id="ARBA00023264"/>
    </source>
</evidence>
<dbReference type="PANTHER" id="PTHR14269">
    <property type="entry name" value="CDP-DIACYLGLYCEROL--GLYCEROL-3-PHOSPHATE 3-PHOSPHATIDYLTRANSFERASE-RELATED"/>
    <property type="match status" value="1"/>
</dbReference>
<evidence type="ECO:0000256" key="11">
    <source>
        <dbReference type="ARBA" id="ARBA00023209"/>
    </source>
</evidence>
<comment type="subcellular location">
    <subcellularLocation>
        <location evidence="1">Mitochondrion inner membrane</location>
        <topology evidence="1">Multi-pass membrane protein</topology>
    </subcellularLocation>
</comment>
<evidence type="ECO:0000256" key="10">
    <source>
        <dbReference type="ARBA" id="ARBA00023136"/>
    </source>
</evidence>
<proteinExistence type="inferred from homology"/>
<keyword evidence="12" id="KW-1208">Phospholipid metabolism</keyword>
<evidence type="ECO:0000256" key="3">
    <source>
        <dbReference type="ARBA" id="ARBA00022516"/>
    </source>
</evidence>
<reference evidence="17" key="1">
    <citation type="submission" date="2022-11" db="UniProtKB">
        <authorList>
            <consortium name="WormBaseParasite"/>
        </authorList>
    </citation>
    <scope>IDENTIFICATION</scope>
</reference>
<dbReference type="PANTHER" id="PTHR14269:SF60">
    <property type="entry name" value="CARDIOLIPIN SYNTHASE (CMP-FORMING)"/>
    <property type="match status" value="1"/>
</dbReference>
<organism evidence="16 17">
    <name type="scientific">Panagrolaimus davidi</name>
    <dbReference type="NCBI Taxonomy" id="227884"/>
    <lineage>
        <taxon>Eukaryota</taxon>
        <taxon>Metazoa</taxon>
        <taxon>Ecdysozoa</taxon>
        <taxon>Nematoda</taxon>
        <taxon>Chromadorea</taxon>
        <taxon>Rhabditida</taxon>
        <taxon>Tylenchina</taxon>
        <taxon>Panagrolaimomorpha</taxon>
        <taxon>Panagrolaimoidea</taxon>
        <taxon>Panagrolaimidae</taxon>
        <taxon>Panagrolaimus</taxon>
    </lineage>
</organism>
<evidence type="ECO:0000256" key="1">
    <source>
        <dbReference type="ARBA" id="ARBA00004448"/>
    </source>
</evidence>
<evidence type="ECO:0000256" key="13">
    <source>
        <dbReference type="ARBA" id="ARBA00039001"/>
    </source>
</evidence>
<keyword evidence="11" id="KW-0594">Phospholipid biosynthesis</keyword>
<name>A0A914PA07_9BILA</name>
<dbReference type="Gene3D" id="1.20.120.1760">
    <property type="match status" value="1"/>
</dbReference>
<evidence type="ECO:0000256" key="5">
    <source>
        <dbReference type="ARBA" id="ARBA00022692"/>
    </source>
</evidence>
<dbReference type="FunFam" id="1.20.120.1760:FF:000005">
    <property type="entry name" value="Cardiolipin synthase 1"/>
    <property type="match status" value="1"/>
</dbReference>
<evidence type="ECO:0000256" key="15">
    <source>
        <dbReference type="SAM" id="Phobius"/>
    </source>
</evidence>
<keyword evidence="9" id="KW-0496">Mitochondrion</keyword>
<sequence>MAKRNVSTTAGGIDDQKNPKAAFSERVKDNIMTIPNGLCILRISLTPVIGYLVVQNQFMAACGLFAFAGMTDLLDGFIARRFESQRSLLGTMLDPVADKLLVSTLFITLTCVNLIPLALTSIVLLRDILLVGGGFYRRYQILEPPFTIKRFFDPSVSSVRVVPTLTSKINTALQLSLVTFSLASPVFGFVGHPALTTLGIVTAGTTIVSGLQYIGGNAMIKVPKADSENSKDSDSKKK</sequence>
<keyword evidence="8" id="KW-0443">Lipid metabolism</keyword>
<dbReference type="GO" id="GO:0032049">
    <property type="term" value="P:cardiolipin biosynthetic process"/>
    <property type="evidence" value="ECO:0007669"/>
    <property type="project" value="TreeGrafter"/>
</dbReference>
<dbReference type="InterPro" id="IPR050324">
    <property type="entry name" value="CDP-alcohol_PTase-I"/>
</dbReference>
<accession>A0A914PA07</accession>
<evidence type="ECO:0000256" key="2">
    <source>
        <dbReference type="ARBA" id="ARBA00010441"/>
    </source>
</evidence>